<feature type="domain" description="Xaa-Pro dipeptidyl-peptidase C-terminal" evidence="3">
    <location>
        <begin position="305"/>
        <end position="535"/>
    </location>
</feature>
<evidence type="ECO:0000313" key="5">
    <source>
        <dbReference type="Proteomes" id="UP000000238"/>
    </source>
</evidence>
<dbReference type="AlphaFoldDB" id="Q2SEH8"/>
<dbReference type="Gene3D" id="3.40.50.1820">
    <property type="entry name" value="alpha/beta hydrolase"/>
    <property type="match status" value="1"/>
</dbReference>
<dbReference type="Gene3D" id="2.60.120.260">
    <property type="entry name" value="Galactose-binding domain-like"/>
    <property type="match status" value="1"/>
</dbReference>
<evidence type="ECO:0000259" key="3">
    <source>
        <dbReference type="SMART" id="SM00939"/>
    </source>
</evidence>
<proteinExistence type="predicted"/>
<dbReference type="PANTHER" id="PTHR22946">
    <property type="entry name" value="DIENELACTONE HYDROLASE DOMAIN-CONTAINING PROTEIN-RELATED"/>
    <property type="match status" value="1"/>
</dbReference>
<dbReference type="SUPFAM" id="SSF49785">
    <property type="entry name" value="Galactose-binding domain-like"/>
    <property type="match status" value="1"/>
</dbReference>
<keyword evidence="2" id="KW-0732">Signal</keyword>
<dbReference type="EMBL" id="CP000155">
    <property type="protein sequence ID" value="ABC30946.1"/>
    <property type="molecule type" value="Genomic_DNA"/>
</dbReference>
<protein>
    <submittedName>
        <fullName evidence="4">Predicted acyl esterases</fullName>
    </submittedName>
</protein>
<dbReference type="InterPro" id="IPR029058">
    <property type="entry name" value="AB_hydrolase_fold"/>
</dbReference>
<dbReference type="SMART" id="SM00939">
    <property type="entry name" value="PepX_C"/>
    <property type="match status" value="1"/>
</dbReference>
<dbReference type="eggNOG" id="COG2936">
    <property type="taxonomic scope" value="Bacteria"/>
</dbReference>
<accession>Q2SEH8</accession>
<dbReference type="InterPro" id="IPR008979">
    <property type="entry name" value="Galactose-bd-like_sf"/>
</dbReference>
<dbReference type="KEGG" id="hch:HCH_04239"/>
<feature type="signal peptide" evidence="2">
    <location>
        <begin position="1"/>
        <end position="24"/>
    </location>
</feature>
<dbReference type="HOGENOM" id="CLU_022401_1_0_6"/>
<dbReference type="SUPFAM" id="SSF53474">
    <property type="entry name" value="alpha/beta-Hydrolases"/>
    <property type="match status" value="1"/>
</dbReference>
<keyword evidence="5" id="KW-1185">Reference proteome</keyword>
<dbReference type="Pfam" id="PF08530">
    <property type="entry name" value="PepX_C"/>
    <property type="match status" value="1"/>
</dbReference>
<evidence type="ECO:0000256" key="2">
    <source>
        <dbReference type="SAM" id="SignalP"/>
    </source>
</evidence>
<gene>
    <name evidence="4" type="ordered locus">HCH_04239</name>
</gene>
<organism evidence="4 5">
    <name type="scientific">Hahella chejuensis (strain KCTC 2396)</name>
    <dbReference type="NCBI Taxonomy" id="349521"/>
    <lineage>
        <taxon>Bacteria</taxon>
        <taxon>Pseudomonadati</taxon>
        <taxon>Pseudomonadota</taxon>
        <taxon>Gammaproteobacteria</taxon>
        <taxon>Oceanospirillales</taxon>
        <taxon>Hahellaceae</taxon>
        <taxon>Hahella</taxon>
    </lineage>
</organism>
<reference evidence="4 5" key="1">
    <citation type="journal article" date="2005" name="Nucleic Acids Res.">
        <title>Genomic blueprint of Hahella chejuensis, a marine microbe producing an algicidal agent.</title>
        <authorList>
            <person name="Jeong H."/>
            <person name="Yim J.H."/>
            <person name="Lee C."/>
            <person name="Choi S.-H."/>
            <person name="Park Y.K."/>
            <person name="Yoon S.H."/>
            <person name="Hur C.-G."/>
            <person name="Kang H.-Y."/>
            <person name="Kim D."/>
            <person name="Lee H.H."/>
            <person name="Park K.H."/>
            <person name="Park S.-H."/>
            <person name="Park H.-S."/>
            <person name="Lee H.K."/>
            <person name="Oh T.K."/>
            <person name="Kim J.F."/>
        </authorList>
    </citation>
    <scope>NUCLEOTIDE SEQUENCE [LARGE SCALE GENOMIC DNA]</scope>
    <source>
        <strain evidence="4 5">KCTC 2396</strain>
    </source>
</reference>
<dbReference type="Pfam" id="PF02129">
    <property type="entry name" value="Peptidase_S15"/>
    <property type="match status" value="1"/>
</dbReference>
<keyword evidence="1" id="KW-0378">Hydrolase</keyword>
<dbReference type="STRING" id="349521.HCH_04239"/>
<dbReference type="ESTHER" id="hahch-q2seh8">
    <property type="family name" value="LipSM54-like_FamXVI"/>
</dbReference>
<dbReference type="PANTHER" id="PTHR22946:SF9">
    <property type="entry name" value="POLYKETIDE TRANSFERASE AF380"/>
    <property type="match status" value="1"/>
</dbReference>
<dbReference type="GO" id="GO:0008239">
    <property type="term" value="F:dipeptidyl-peptidase activity"/>
    <property type="evidence" value="ECO:0007669"/>
    <property type="project" value="InterPro"/>
</dbReference>
<evidence type="ECO:0000256" key="1">
    <source>
        <dbReference type="ARBA" id="ARBA00022801"/>
    </source>
</evidence>
<sequence>MNVTFRPVLLWILLAFGWSNLASANICVNFDLPDHADYRFNDDIKVTAHDGLSLDANLFTPNTPPPANGYPTVIFINSWVLDEHEYFLQAAKYAQRGYQALSYSSRGWGCSEGVVDVAGPNDMADLSAMVDWLLANTQADPNAIGVTGISYGSGIGLLGLAHEPRIKTAVAMSTWGDLVESLYAQQTPRLFWGFFLVSSGLITANMDPVIAQNYRNLVEHKNIPETMAWGYERSPSRVIDQINARQAPVYLANSFGDNLFQPNNLLRFFEQLSGPKRLDLNQGTHASAEGLGLLGIPNYTWDNARDWFDYWLKGEDTGIMARPPLTMLTDLKHKREEYAAWPIPGAQTRTLYMHPRGLLSNGGLSDAQYDSWLNRTNTIYSGLDSGASTGIPLLSALLDGLGLPVYASMPLINRVHGIVYQSGALSETLKIRGAAKIHLNIEPSYSKVQLNAYLYDVDALGIGKLITHAPATLHDATPWRDQSLDMELTAAAYDVPAGHRIAIAFDTFDILYGPPTLTPYAVSFRHSNAAQSYLELPEAP</sequence>
<dbReference type="InterPro" id="IPR013736">
    <property type="entry name" value="Xaa-Pro_dipept_C"/>
</dbReference>
<dbReference type="RefSeq" id="WP_011398013.1">
    <property type="nucleotide sequence ID" value="NC_007645.1"/>
</dbReference>
<evidence type="ECO:0000313" key="4">
    <source>
        <dbReference type="EMBL" id="ABC30946.1"/>
    </source>
</evidence>
<dbReference type="OrthoDB" id="9806163at2"/>
<dbReference type="InterPro" id="IPR050261">
    <property type="entry name" value="FrsA_esterase"/>
</dbReference>
<feature type="chain" id="PRO_5004215007" evidence="2">
    <location>
        <begin position="25"/>
        <end position="540"/>
    </location>
</feature>
<name>Q2SEH8_HAHCH</name>
<dbReference type="InterPro" id="IPR000383">
    <property type="entry name" value="Xaa-Pro-like_dom"/>
</dbReference>
<dbReference type="Proteomes" id="UP000000238">
    <property type="component" value="Chromosome"/>
</dbReference>
<dbReference type="GO" id="GO:0052689">
    <property type="term" value="F:carboxylic ester hydrolase activity"/>
    <property type="evidence" value="ECO:0007669"/>
    <property type="project" value="UniProtKB-ARBA"/>
</dbReference>